<dbReference type="GO" id="GO:0043539">
    <property type="term" value="F:protein serine/threonine kinase activator activity"/>
    <property type="evidence" value="ECO:0007669"/>
    <property type="project" value="InterPro"/>
</dbReference>
<evidence type="ECO:0000313" key="5">
    <source>
        <dbReference type="Proteomes" id="UP001237642"/>
    </source>
</evidence>
<dbReference type="SUPFAM" id="SSF56112">
    <property type="entry name" value="Protein kinase-like (PK-like)"/>
    <property type="match status" value="1"/>
</dbReference>
<dbReference type="PANTHER" id="PTHR48014:SF26">
    <property type="entry name" value="KINASE FAMILY PROTEIN"/>
    <property type="match status" value="1"/>
</dbReference>
<dbReference type="PROSITE" id="PS50011">
    <property type="entry name" value="PROTEIN_KINASE_DOM"/>
    <property type="match status" value="1"/>
</dbReference>
<comment type="caution">
    <text evidence="4">The sequence shown here is derived from an EMBL/GenBank/DDBJ whole genome shotgun (WGS) entry which is preliminary data.</text>
</comment>
<evidence type="ECO:0000259" key="3">
    <source>
        <dbReference type="PROSITE" id="PS50011"/>
    </source>
</evidence>
<dbReference type="PANTHER" id="PTHR48014">
    <property type="entry name" value="SERINE/THREONINE-PROTEIN KINASE FRAY2"/>
    <property type="match status" value="1"/>
</dbReference>
<dbReference type="AlphaFoldDB" id="A0AAD8ITR9"/>
<evidence type="ECO:0000256" key="1">
    <source>
        <dbReference type="ARBA" id="ARBA00008874"/>
    </source>
</evidence>
<protein>
    <recommendedName>
        <fullName evidence="3">Protein kinase domain-containing protein</fullName>
    </recommendedName>
</protein>
<reference evidence="4" key="1">
    <citation type="submission" date="2023-02" db="EMBL/GenBank/DDBJ databases">
        <title>Genome of toxic invasive species Heracleum sosnowskyi carries increased number of genes despite the absence of recent whole-genome duplications.</title>
        <authorList>
            <person name="Schelkunov M."/>
            <person name="Shtratnikova V."/>
            <person name="Makarenko M."/>
            <person name="Klepikova A."/>
            <person name="Omelchenko D."/>
            <person name="Novikova G."/>
            <person name="Obukhova E."/>
            <person name="Bogdanov V."/>
            <person name="Penin A."/>
            <person name="Logacheva M."/>
        </authorList>
    </citation>
    <scope>NUCLEOTIDE SEQUENCE</scope>
    <source>
        <strain evidence="4">Hsosn_3</strain>
        <tissue evidence="4">Leaf</tissue>
    </source>
</reference>
<dbReference type="SMART" id="SM00220">
    <property type="entry name" value="S_TKc"/>
    <property type="match status" value="1"/>
</dbReference>
<dbReference type="GO" id="GO:0005524">
    <property type="term" value="F:ATP binding"/>
    <property type="evidence" value="ECO:0007669"/>
    <property type="project" value="InterPro"/>
</dbReference>
<organism evidence="4 5">
    <name type="scientific">Heracleum sosnowskyi</name>
    <dbReference type="NCBI Taxonomy" id="360622"/>
    <lineage>
        <taxon>Eukaryota</taxon>
        <taxon>Viridiplantae</taxon>
        <taxon>Streptophyta</taxon>
        <taxon>Embryophyta</taxon>
        <taxon>Tracheophyta</taxon>
        <taxon>Spermatophyta</taxon>
        <taxon>Magnoliopsida</taxon>
        <taxon>eudicotyledons</taxon>
        <taxon>Gunneridae</taxon>
        <taxon>Pentapetalae</taxon>
        <taxon>asterids</taxon>
        <taxon>campanulids</taxon>
        <taxon>Apiales</taxon>
        <taxon>Apiaceae</taxon>
        <taxon>Apioideae</taxon>
        <taxon>apioid superclade</taxon>
        <taxon>Tordylieae</taxon>
        <taxon>Tordyliinae</taxon>
        <taxon>Heracleum</taxon>
    </lineage>
</organism>
<dbReference type="Proteomes" id="UP001237642">
    <property type="component" value="Unassembled WGS sequence"/>
</dbReference>
<keyword evidence="5" id="KW-1185">Reference proteome</keyword>
<dbReference type="InterPro" id="IPR000719">
    <property type="entry name" value="Prot_kinase_dom"/>
</dbReference>
<name>A0AAD8ITR9_9APIA</name>
<feature type="domain" description="Protein kinase" evidence="3">
    <location>
        <begin position="29"/>
        <end position="418"/>
    </location>
</feature>
<evidence type="ECO:0000313" key="4">
    <source>
        <dbReference type="EMBL" id="KAK1391957.1"/>
    </source>
</evidence>
<evidence type="ECO:0000256" key="2">
    <source>
        <dbReference type="SAM" id="MobiDB-lite"/>
    </source>
</evidence>
<reference evidence="4" key="2">
    <citation type="submission" date="2023-05" db="EMBL/GenBank/DDBJ databases">
        <authorList>
            <person name="Schelkunov M.I."/>
        </authorList>
    </citation>
    <scope>NUCLEOTIDE SEQUENCE</scope>
    <source>
        <strain evidence="4">Hsosn_3</strain>
        <tissue evidence="4">Leaf</tissue>
    </source>
</reference>
<feature type="region of interest" description="Disordered" evidence="2">
    <location>
        <begin position="360"/>
        <end position="382"/>
    </location>
</feature>
<feature type="compositionally biased region" description="Basic and acidic residues" evidence="2">
    <location>
        <begin position="361"/>
        <end position="382"/>
    </location>
</feature>
<dbReference type="InterPro" id="IPR047173">
    <property type="entry name" value="STRAD_A/B-like"/>
</dbReference>
<proteinExistence type="inferred from homology"/>
<dbReference type="Pfam" id="PF00069">
    <property type="entry name" value="Pkinase"/>
    <property type="match status" value="1"/>
</dbReference>
<comment type="similarity">
    <text evidence="1">Belongs to the protein kinase superfamily. STE Ser/Thr protein kinase family. STE20 subfamily.</text>
</comment>
<dbReference type="Gene3D" id="1.10.510.10">
    <property type="entry name" value="Transferase(Phosphotransferase) domain 1"/>
    <property type="match status" value="1"/>
</dbReference>
<sequence length="438" mass="49701">MSNIRFNLGPTNNQVSDHIFYDIHNNRRYELIQPIGYWDYNNNTTLYKATLLPPPNRLGLINPTGAVVNIKACNKLLEPQWYEFALEDVARSNRVRHANILPVLGSFDDATNDDIFFLVLPESQTINLRSLMFSLETFKDSGLPEDCIVIALRSALLGLAHIHSKGEIHRQITGSNIVVYKIPDTIMLTFAGSAHVRTDVTHRPDPIYVPDPNGASGSQSVEGFEFLPYRDILKWGRAPEVVEADQEKYKTFGDSEKSDIWLIGITALEFAYGDIRIFERRELLDIARCISVTRKMATTWDDLVQQTEEFKVESVKPPKGTRQKIEEATVNFLTSRLAKFVAITRETKKQMMGNMAIVKSSEGKEKEGEVKSSKGKEKVGEVHKEPFSERFVKLVAKCLNDDPDKRPSAKKLLKCKLLKRARTVRYLKEVVMDPSPLS</sequence>
<dbReference type="EMBL" id="JAUIZM010000003">
    <property type="protein sequence ID" value="KAK1391957.1"/>
    <property type="molecule type" value="Genomic_DNA"/>
</dbReference>
<accession>A0AAD8ITR9</accession>
<dbReference type="GO" id="GO:0004672">
    <property type="term" value="F:protein kinase activity"/>
    <property type="evidence" value="ECO:0007669"/>
    <property type="project" value="InterPro"/>
</dbReference>
<dbReference type="InterPro" id="IPR011009">
    <property type="entry name" value="Kinase-like_dom_sf"/>
</dbReference>
<gene>
    <name evidence="4" type="ORF">POM88_011013</name>
</gene>